<evidence type="ECO:0000256" key="12">
    <source>
        <dbReference type="ARBA" id="ARBA00023211"/>
    </source>
</evidence>
<gene>
    <name evidence="17" type="primary">purD</name>
    <name evidence="20" type="ORF">CKA81_07600</name>
</gene>
<dbReference type="SUPFAM" id="SSF56059">
    <property type="entry name" value="Glutathione synthetase ATP-binding domain-like"/>
    <property type="match status" value="1"/>
</dbReference>
<evidence type="ECO:0000256" key="6">
    <source>
        <dbReference type="ARBA" id="ARBA00022598"/>
    </source>
</evidence>
<dbReference type="Pfam" id="PF01071">
    <property type="entry name" value="GARS_A"/>
    <property type="match status" value="1"/>
</dbReference>
<evidence type="ECO:0000256" key="3">
    <source>
        <dbReference type="ARBA" id="ARBA00005174"/>
    </source>
</evidence>
<keyword evidence="10 18" id="KW-0067">ATP-binding</keyword>
<dbReference type="InterPro" id="IPR013815">
    <property type="entry name" value="ATP_grasp_subdomain_1"/>
</dbReference>
<comment type="pathway">
    <text evidence="3 17">Purine metabolism; IMP biosynthesis via de novo pathway; N(1)-(5-phospho-D-ribosyl)glycinamide from 5-phospho-alpha-D-ribose 1-diphosphate: step 2/2.</text>
</comment>
<dbReference type="PROSITE" id="PS50975">
    <property type="entry name" value="ATP_GRASP"/>
    <property type="match status" value="1"/>
</dbReference>
<organism evidence="20 21">
    <name type="scientific">Pollutimonas thiosulfatoxidans</name>
    <dbReference type="NCBI Taxonomy" id="2028345"/>
    <lineage>
        <taxon>Bacteria</taxon>
        <taxon>Pseudomonadati</taxon>
        <taxon>Pseudomonadota</taxon>
        <taxon>Betaproteobacteria</taxon>
        <taxon>Burkholderiales</taxon>
        <taxon>Alcaligenaceae</taxon>
        <taxon>Pollutimonas</taxon>
    </lineage>
</organism>
<protein>
    <recommendedName>
        <fullName evidence="5 17">Phosphoribosylamine--glycine ligase</fullName>
        <ecNumber evidence="4 17">6.3.4.13</ecNumber>
    </recommendedName>
    <alternativeName>
        <fullName evidence="16 17">GARS</fullName>
    </alternativeName>
    <alternativeName>
        <fullName evidence="14 17">Glycinamide ribonucleotide synthetase</fullName>
    </alternativeName>
    <alternativeName>
        <fullName evidence="15 17">Phosphoribosylglycinamide synthetase</fullName>
    </alternativeName>
</protein>
<dbReference type="PANTHER" id="PTHR43472:SF1">
    <property type="entry name" value="PHOSPHORIBOSYLAMINE--GLYCINE LIGASE, CHLOROPLASTIC"/>
    <property type="match status" value="1"/>
</dbReference>
<dbReference type="UniPathway" id="UPA00074">
    <property type="reaction ID" value="UER00125"/>
</dbReference>
<evidence type="ECO:0000313" key="20">
    <source>
        <dbReference type="EMBL" id="QAA93718.1"/>
    </source>
</evidence>
<dbReference type="FunFam" id="3.90.600.10:FF:000001">
    <property type="entry name" value="Trifunctional purine biosynthetic protein adenosine-3"/>
    <property type="match status" value="1"/>
</dbReference>
<evidence type="ECO:0000256" key="13">
    <source>
        <dbReference type="ARBA" id="ARBA00038345"/>
    </source>
</evidence>
<dbReference type="Gene3D" id="3.40.50.20">
    <property type="match status" value="1"/>
</dbReference>
<dbReference type="SUPFAM" id="SSF51246">
    <property type="entry name" value="Rudiment single hybrid motif"/>
    <property type="match status" value="1"/>
</dbReference>
<sequence length="429" mass="45381">MKILVIGSGGREHALSWQLAQSPRVQTVYVAPGNGGTALSDQLKNVPLTDTDALIAFARDEKIAYTIVGPEAPLAAGIVDAFQSAGLKIFGPTQAAAQLESSKDYAKEFLVRHNIPTAAYQTFTDPAQAKAHITAEGAPIVVKADGLAAGKGVVVASSVQEACDAVDQMLGDGSLGAAGARVVIEECLLGEEASFIVMCDGQHVLPLATSQDHKRLNDNDEGPNTGGMGAYSPAPVITPALHNRIMREIINPTMAGMTRDGIPYAGFLYAGLMIGEGPDATRSLKVLEFNCRMGDPETQPIMMRIKSDLTEVFDLAIAGRLDEADIEWDRRTALGVVMAASGYPAQARTGDVISRLPDNTDECVIFHAGTKLEDGILKTSGGRVLCVTVLADSVKRAQAAAYSAISQTHFDGQQYRRDIGWRAVAGKTS</sequence>
<dbReference type="OrthoDB" id="9807240at2"/>
<comment type="catalytic activity">
    <reaction evidence="17">
        <text>5-phospho-beta-D-ribosylamine + glycine + ATP = N(1)-(5-phospho-beta-D-ribosyl)glycinamide + ADP + phosphate + H(+)</text>
        <dbReference type="Rhea" id="RHEA:17453"/>
        <dbReference type="ChEBI" id="CHEBI:15378"/>
        <dbReference type="ChEBI" id="CHEBI:30616"/>
        <dbReference type="ChEBI" id="CHEBI:43474"/>
        <dbReference type="ChEBI" id="CHEBI:57305"/>
        <dbReference type="ChEBI" id="CHEBI:58681"/>
        <dbReference type="ChEBI" id="CHEBI:143788"/>
        <dbReference type="ChEBI" id="CHEBI:456216"/>
        <dbReference type="EC" id="6.3.4.13"/>
    </reaction>
</comment>
<evidence type="ECO:0000256" key="17">
    <source>
        <dbReference type="HAMAP-Rule" id="MF_00138"/>
    </source>
</evidence>
<evidence type="ECO:0000256" key="16">
    <source>
        <dbReference type="ARBA" id="ARBA00079592"/>
    </source>
</evidence>
<evidence type="ECO:0000256" key="2">
    <source>
        <dbReference type="ARBA" id="ARBA00001946"/>
    </source>
</evidence>
<evidence type="ECO:0000313" key="21">
    <source>
        <dbReference type="Proteomes" id="UP000283474"/>
    </source>
</evidence>
<evidence type="ECO:0000256" key="1">
    <source>
        <dbReference type="ARBA" id="ARBA00001936"/>
    </source>
</evidence>
<dbReference type="InterPro" id="IPR037123">
    <property type="entry name" value="PRibGlycinamide_synth_C_sf"/>
</dbReference>
<comment type="similarity">
    <text evidence="13 17">Belongs to the GARS family.</text>
</comment>
<keyword evidence="9 17" id="KW-0658">Purine biosynthesis</keyword>
<keyword evidence="12" id="KW-0464">Manganese</keyword>
<keyword evidence="6 17" id="KW-0436">Ligase</keyword>
<evidence type="ECO:0000259" key="19">
    <source>
        <dbReference type="PROSITE" id="PS50975"/>
    </source>
</evidence>
<comment type="cofactor">
    <cofactor evidence="2">
        <name>Mg(2+)</name>
        <dbReference type="ChEBI" id="CHEBI:18420"/>
    </cofactor>
</comment>
<keyword evidence="11" id="KW-0460">Magnesium</keyword>
<dbReference type="Pfam" id="PF02843">
    <property type="entry name" value="GARS_C"/>
    <property type="match status" value="1"/>
</dbReference>
<dbReference type="Gene3D" id="3.30.470.20">
    <property type="entry name" value="ATP-grasp fold, B domain"/>
    <property type="match status" value="1"/>
</dbReference>
<evidence type="ECO:0000256" key="9">
    <source>
        <dbReference type="ARBA" id="ARBA00022755"/>
    </source>
</evidence>
<dbReference type="Proteomes" id="UP000283474">
    <property type="component" value="Chromosome"/>
</dbReference>
<dbReference type="InterPro" id="IPR011761">
    <property type="entry name" value="ATP-grasp"/>
</dbReference>
<dbReference type="InterPro" id="IPR016185">
    <property type="entry name" value="PreATP-grasp_dom_sf"/>
</dbReference>
<dbReference type="EMBL" id="CP022987">
    <property type="protein sequence ID" value="QAA93718.1"/>
    <property type="molecule type" value="Genomic_DNA"/>
</dbReference>
<dbReference type="Gene3D" id="3.30.1490.20">
    <property type="entry name" value="ATP-grasp fold, A domain"/>
    <property type="match status" value="1"/>
</dbReference>
<dbReference type="RefSeq" id="WP_128354762.1">
    <property type="nucleotide sequence ID" value="NZ_CP022987.1"/>
</dbReference>
<keyword evidence="21" id="KW-1185">Reference proteome</keyword>
<dbReference type="SMART" id="SM01209">
    <property type="entry name" value="GARS_A"/>
    <property type="match status" value="1"/>
</dbReference>
<dbReference type="InterPro" id="IPR020561">
    <property type="entry name" value="PRibGlycinamid_synth_ATP-grasp"/>
</dbReference>
<evidence type="ECO:0000256" key="7">
    <source>
        <dbReference type="ARBA" id="ARBA00022723"/>
    </source>
</evidence>
<evidence type="ECO:0000256" key="8">
    <source>
        <dbReference type="ARBA" id="ARBA00022741"/>
    </source>
</evidence>
<name>A0A410GBQ6_9BURK</name>
<evidence type="ECO:0000256" key="5">
    <source>
        <dbReference type="ARBA" id="ARBA00020605"/>
    </source>
</evidence>
<dbReference type="SMART" id="SM01210">
    <property type="entry name" value="GARS_C"/>
    <property type="match status" value="1"/>
</dbReference>
<dbReference type="FunFam" id="3.40.50.20:FF:000006">
    <property type="entry name" value="Phosphoribosylamine--glycine ligase, chloroplastic"/>
    <property type="match status" value="1"/>
</dbReference>
<keyword evidence="8 18" id="KW-0547">Nucleotide-binding</keyword>
<evidence type="ECO:0000256" key="15">
    <source>
        <dbReference type="ARBA" id="ARBA00042864"/>
    </source>
</evidence>
<dbReference type="InterPro" id="IPR011054">
    <property type="entry name" value="Rudment_hybrid_motif"/>
</dbReference>
<dbReference type="GO" id="GO:0046872">
    <property type="term" value="F:metal ion binding"/>
    <property type="evidence" value="ECO:0007669"/>
    <property type="project" value="UniProtKB-KW"/>
</dbReference>
<dbReference type="PANTHER" id="PTHR43472">
    <property type="entry name" value="PHOSPHORIBOSYLAMINE--GLYCINE LIGASE"/>
    <property type="match status" value="1"/>
</dbReference>
<dbReference type="InterPro" id="IPR020562">
    <property type="entry name" value="PRibGlycinamide_synth_N"/>
</dbReference>
<evidence type="ECO:0000256" key="18">
    <source>
        <dbReference type="PROSITE-ProRule" id="PRU00409"/>
    </source>
</evidence>
<evidence type="ECO:0000256" key="14">
    <source>
        <dbReference type="ARBA" id="ARBA00042242"/>
    </source>
</evidence>
<feature type="domain" description="ATP-grasp" evidence="19">
    <location>
        <begin position="107"/>
        <end position="318"/>
    </location>
</feature>
<dbReference type="SUPFAM" id="SSF52440">
    <property type="entry name" value="PreATP-grasp domain"/>
    <property type="match status" value="1"/>
</dbReference>
<dbReference type="NCBIfam" id="TIGR00877">
    <property type="entry name" value="purD"/>
    <property type="match status" value="1"/>
</dbReference>
<proteinExistence type="inferred from homology"/>
<dbReference type="InterPro" id="IPR020560">
    <property type="entry name" value="PRibGlycinamide_synth_C-dom"/>
</dbReference>
<dbReference type="GO" id="GO:0004637">
    <property type="term" value="F:phosphoribosylamine-glycine ligase activity"/>
    <property type="evidence" value="ECO:0007669"/>
    <property type="project" value="UniProtKB-UniRule"/>
</dbReference>
<evidence type="ECO:0000256" key="10">
    <source>
        <dbReference type="ARBA" id="ARBA00022840"/>
    </source>
</evidence>
<dbReference type="FunFam" id="3.30.470.20:FF:000031">
    <property type="entry name" value="Phosphoribosylamine--glycine ligase"/>
    <property type="match status" value="1"/>
</dbReference>
<dbReference type="Gene3D" id="3.90.600.10">
    <property type="entry name" value="Phosphoribosylglycinamide synthetase, C-terminal domain"/>
    <property type="match status" value="1"/>
</dbReference>
<dbReference type="GO" id="GO:0006189">
    <property type="term" value="P:'de novo' IMP biosynthetic process"/>
    <property type="evidence" value="ECO:0007669"/>
    <property type="project" value="UniProtKB-UniRule"/>
</dbReference>
<accession>A0A410GBQ6</accession>
<dbReference type="HAMAP" id="MF_00138">
    <property type="entry name" value="GARS"/>
    <property type="match status" value="1"/>
</dbReference>
<dbReference type="EC" id="6.3.4.13" evidence="4 17"/>
<dbReference type="AlphaFoldDB" id="A0A410GBQ6"/>
<comment type="cofactor">
    <cofactor evidence="1">
        <name>Mn(2+)</name>
        <dbReference type="ChEBI" id="CHEBI:29035"/>
    </cofactor>
</comment>
<dbReference type="Pfam" id="PF02844">
    <property type="entry name" value="GARS_N"/>
    <property type="match status" value="1"/>
</dbReference>
<dbReference type="InterPro" id="IPR000115">
    <property type="entry name" value="PRibGlycinamide_synth"/>
</dbReference>
<dbReference type="FunFam" id="3.30.1490.20:FF:000006">
    <property type="entry name" value="phosphoribosylamine--glycine ligase, chloroplastic-like"/>
    <property type="match status" value="1"/>
</dbReference>
<reference evidence="20 21" key="1">
    <citation type="submission" date="2017-08" db="EMBL/GenBank/DDBJ databases">
        <authorList>
            <person name="Park S.-J."/>
            <person name="Kim H."/>
        </authorList>
    </citation>
    <scope>NUCLEOTIDE SEQUENCE [LARGE SCALE GENOMIC DNA]</scope>
    <source>
        <strain evidence="21">ye3</strain>
    </source>
</reference>
<dbReference type="GO" id="GO:0005524">
    <property type="term" value="F:ATP binding"/>
    <property type="evidence" value="ECO:0007669"/>
    <property type="project" value="UniProtKB-UniRule"/>
</dbReference>
<evidence type="ECO:0000256" key="4">
    <source>
        <dbReference type="ARBA" id="ARBA00013255"/>
    </source>
</evidence>
<dbReference type="GO" id="GO:0009113">
    <property type="term" value="P:purine nucleobase biosynthetic process"/>
    <property type="evidence" value="ECO:0007669"/>
    <property type="project" value="InterPro"/>
</dbReference>
<evidence type="ECO:0000256" key="11">
    <source>
        <dbReference type="ARBA" id="ARBA00022842"/>
    </source>
</evidence>
<dbReference type="KEGG" id="pus:CKA81_07600"/>
<keyword evidence="7" id="KW-0479">Metal-binding</keyword>